<sequence>SENLINDIKDEPDTQKEGQDKSNLVLESNDFELTGQEEVNSTDHNRLSPVRLSNSVASSNDIKGEGDTQKKDQEKVNSVSDSTDVELRGREEASTDHISFSSVPLSDSENVIKPFTGEPDAQKEDREIDNSVYDSTDIEVRGWEEAKFTDHGSFSPVRLSDSENMINALSGESDTHKENQEKGNTVSCTGKQGEILDC</sequence>
<accession>A0A699U970</accession>
<comment type="caution">
    <text evidence="2">The sequence shown here is derived from an EMBL/GenBank/DDBJ whole genome shotgun (WGS) entry which is preliminary data.</text>
</comment>
<feature type="non-terminal residue" evidence="2">
    <location>
        <position position="1"/>
    </location>
</feature>
<feature type="compositionally biased region" description="Basic and acidic residues" evidence="1">
    <location>
        <begin position="120"/>
        <end position="129"/>
    </location>
</feature>
<name>A0A699U970_TANCI</name>
<feature type="compositionally biased region" description="Basic and acidic residues" evidence="1">
    <location>
        <begin position="7"/>
        <end position="20"/>
    </location>
</feature>
<organism evidence="2">
    <name type="scientific">Tanacetum cinerariifolium</name>
    <name type="common">Dalmatian daisy</name>
    <name type="synonym">Chrysanthemum cinerariifolium</name>
    <dbReference type="NCBI Taxonomy" id="118510"/>
    <lineage>
        <taxon>Eukaryota</taxon>
        <taxon>Viridiplantae</taxon>
        <taxon>Streptophyta</taxon>
        <taxon>Embryophyta</taxon>
        <taxon>Tracheophyta</taxon>
        <taxon>Spermatophyta</taxon>
        <taxon>Magnoliopsida</taxon>
        <taxon>eudicotyledons</taxon>
        <taxon>Gunneridae</taxon>
        <taxon>Pentapetalae</taxon>
        <taxon>asterids</taxon>
        <taxon>campanulids</taxon>
        <taxon>Asterales</taxon>
        <taxon>Asteraceae</taxon>
        <taxon>Asteroideae</taxon>
        <taxon>Anthemideae</taxon>
        <taxon>Anthemidinae</taxon>
        <taxon>Tanacetum</taxon>
    </lineage>
</organism>
<evidence type="ECO:0000256" key="1">
    <source>
        <dbReference type="SAM" id="MobiDB-lite"/>
    </source>
</evidence>
<evidence type="ECO:0000313" key="2">
    <source>
        <dbReference type="EMBL" id="GFD18950.1"/>
    </source>
</evidence>
<feature type="region of interest" description="Disordered" evidence="1">
    <location>
        <begin position="1"/>
        <end position="131"/>
    </location>
</feature>
<dbReference type="EMBL" id="BKCJ011310920">
    <property type="protein sequence ID" value="GFD18950.1"/>
    <property type="molecule type" value="Genomic_DNA"/>
</dbReference>
<protein>
    <submittedName>
        <fullName evidence="2">DEP domain-containing protein</fullName>
    </submittedName>
</protein>
<gene>
    <name evidence="2" type="ORF">Tci_890919</name>
</gene>
<reference evidence="2" key="1">
    <citation type="journal article" date="2019" name="Sci. Rep.">
        <title>Draft genome of Tanacetum cinerariifolium, the natural source of mosquito coil.</title>
        <authorList>
            <person name="Yamashiro T."/>
            <person name="Shiraishi A."/>
            <person name="Satake H."/>
            <person name="Nakayama K."/>
        </authorList>
    </citation>
    <scope>NUCLEOTIDE SEQUENCE</scope>
</reference>
<proteinExistence type="predicted"/>
<feature type="non-terminal residue" evidence="2">
    <location>
        <position position="198"/>
    </location>
</feature>
<feature type="compositionally biased region" description="Basic and acidic residues" evidence="1">
    <location>
        <begin position="85"/>
        <end position="95"/>
    </location>
</feature>
<feature type="compositionally biased region" description="Basic and acidic residues" evidence="1">
    <location>
        <begin position="62"/>
        <end position="75"/>
    </location>
</feature>
<feature type="compositionally biased region" description="Polar residues" evidence="1">
    <location>
        <begin position="51"/>
        <end position="61"/>
    </location>
</feature>
<dbReference type="AlphaFoldDB" id="A0A699U970"/>
<feature type="compositionally biased region" description="Polar residues" evidence="1">
    <location>
        <begin position="96"/>
        <end position="109"/>
    </location>
</feature>